<name>A0AAN7HJQ3_9PEZI</name>
<keyword evidence="2" id="KW-1185">Reference proteome</keyword>
<reference evidence="1" key="2">
    <citation type="submission" date="2023-05" db="EMBL/GenBank/DDBJ databases">
        <authorList>
            <consortium name="Lawrence Berkeley National Laboratory"/>
            <person name="Steindorff A."/>
            <person name="Hensen N."/>
            <person name="Bonometti L."/>
            <person name="Westerberg I."/>
            <person name="Brannstrom I.O."/>
            <person name="Guillou S."/>
            <person name="Cros-Aarteil S."/>
            <person name="Calhoun S."/>
            <person name="Haridas S."/>
            <person name="Kuo A."/>
            <person name="Mondo S."/>
            <person name="Pangilinan J."/>
            <person name="Riley R."/>
            <person name="Labutti K."/>
            <person name="Andreopoulos B."/>
            <person name="Lipzen A."/>
            <person name="Chen C."/>
            <person name="Yanf M."/>
            <person name="Daum C."/>
            <person name="Ng V."/>
            <person name="Clum A."/>
            <person name="Ohm R."/>
            <person name="Martin F."/>
            <person name="Silar P."/>
            <person name="Natvig D."/>
            <person name="Lalanne C."/>
            <person name="Gautier V."/>
            <person name="Ament-Velasquez S.L."/>
            <person name="Kruys A."/>
            <person name="Hutchinson M.I."/>
            <person name="Powell A.J."/>
            <person name="Barry K."/>
            <person name="Miller A.N."/>
            <person name="Grigoriev I.V."/>
            <person name="Debuchy R."/>
            <person name="Gladieux P."/>
            <person name="Thoren M.H."/>
            <person name="Johannesson H."/>
        </authorList>
    </citation>
    <scope>NUCLEOTIDE SEQUENCE</scope>
    <source>
        <strain evidence="1">CBS 359.72</strain>
    </source>
</reference>
<accession>A0AAN7HJQ3</accession>
<protein>
    <submittedName>
        <fullName evidence="1">Uncharacterized protein</fullName>
    </submittedName>
</protein>
<dbReference type="Proteomes" id="UP001303647">
    <property type="component" value="Unassembled WGS sequence"/>
</dbReference>
<dbReference type="EMBL" id="MU857732">
    <property type="protein sequence ID" value="KAK4244595.1"/>
    <property type="molecule type" value="Genomic_DNA"/>
</dbReference>
<evidence type="ECO:0000313" key="1">
    <source>
        <dbReference type="EMBL" id="KAK4244595.1"/>
    </source>
</evidence>
<dbReference type="AlphaFoldDB" id="A0AAN7HJQ3"/>
<gene>
    <name evidence="1" type="ORF">C7999DRAFT_35066</name>
</gene>
<comment type="caution">
    <text evidence="1">The sequence shown here is derived from an EMBL/GenBank/DDBJ whole genome shotgun (WGS) entry which is preliminary data.</text>
</comment>
<evidence type="ECO:0000313" key="2">
    <source>
        <dbReference type="Proteomes" id="UP001303647"/>
    </source>
</evidence>
<organism evidence="1 2">
    <name type="scientific">Corynascus novoguineensis</name>
    <dbReference type="NCBI Taxonomy" id="1126955"/>
    <lineage>
        <taxon>Eukaryota</taxon>
        <taxon>Fungi</taxon>
        <taxon>Dikarya</taxon>
        <taxon>Ascomycota</taxon>
        <taxon>Pezizomycotina</taxon>
        <taxon>Sordariomycetes</taxon>
        <taxon>Sordariomycetidae</taxon>
        <taxon>Sordariales</taxon>
        <taxon>Chaetomiaceae</taxon>
        <taxon>Corynascus</taxon>
    </lineage>
</organism>
<sequence length="147" mass="16774">MLRLTRLLPGQRAFLLRSCPHATTTTATINFTPVRLVTFITKKSNPRWPIILLTGTKGGATKPNPSSPQRFFARPPWTWSPSAISTLAFGSMLAGSWYIWEAARDYKVAAEADKHEPRVLGKHREGKVNRDYINYEQWIERHGRGKR</sequence>
<reference evidence="1" key="1">
    <citation type="journal article" date="2023" name="Mol. Phylogenet. Evol.">
        <title>Genome-scale phylogeny and comparative genomics of the fungal order Sordariales.</title>
        <authorList>
            <person name="Hensen N."/>
            <person name="Bonometti L."/>
            <person name="Westerberg I."/>
            <person name="Brannstrom I.O."/>
            <person name="Guillou S."/>
            <person name="Cros-Aarteil S."/>
            <person name="Calhoun S."/>
            <person name="Haridas S."/>
            <person name="Kuo A."/>
            <person name="Mondo S."/>
            <person name="Pangilinan J."/>
            <person name="Riley R."/>
            <person name="LaButti K."/>
            <person name="Andreopoulos B."/>
            <person name="Lipzen A."/>
            <person name="Chen C."/>
            <person name="Yan M."/>
            <person name="Daum C."/>
            <person name="Ng V."/>
            <person name="Clum A."/>
            <person name="Steindorff A."/>
            <person name="Ohm R.A."/>
            <person name="Martin F."/>
            <person name="Silar P."/>
            <person name="Natvig D.O."/>
            <person name="Lalanne C."/>
            <person name="Gautier V."/>
            <person name="Ament-Velasquez S.L."/>
            <person name="Kruys A."/>
            <person name="Hutchinson M.I."/>
            <person name="Powell A.J."/>
            <person name="Barry K."/>
            <person name="Miller A.N."/>
            <person name="Grigoriev I.V."/>
            <person name="Debuchy R."/>
            <person name="Gladieux P."/>
            <person name="Hiltunen Thoren M."/>
            <person name="Johannesson H."/>
        </authorList>
    </citation>
    <scope>NUCLEOTIDE SEQUENCE</scope>
    <source>
        <strain evidence="1">CBS 359.72</strain>
    </source>
</reference>
<proteinExistence type="predicted"/>